<accession>A0A1L7XL96</accession>
<dbReference type="InterPro" id="IPR005829">
    <property type="entry name" value="Sugar_transporter_CS"/>
</dbReference>
<dbReference type="PROSITE" id="PS50850">
    <property type="entry name" value="MFS"/>
    <property type="match status" value="1"/>
</dbReference>
<dbReference type="GO" id="GO:0016020">
    <property type="term" value="C:membrane"/>
    <property type="evidence" value="ECO:0007669"/>
    <property type="project" value="UniProtKB-SubCell"/>
</dbReference>
<feature type="transmembrane region" description="Helical" evidence="10">
    <location>
        <begin position="430"/>
        <end position="447"/>
    </location>
</feature>
<feature type="transmembrane region" description="Helical" evidence="10">
    <location>
        <begin position="284"/>
        <end position="304"/>
    </location>
</feature>
<evidence type="ECO:0000259" key="11">
    <source>
        <dbReference type="PROSITE" id="PS50850"/>
    </source>
</evidence>
<dbReference type="Pfam" id="PF00083">
    <property type="entry name" value="Sugar_tr"/>
    <property type="match status" value="1"/>
</dbReference>
<keyword evidence="6 10" id="KW-1133">Transmembrane helix</keyword>
<feature type="transmembrane region" description="Helical" evidence="10">
    <location>
        <begin position="324"/>
        <end position="345"/>
    </location>
</feature>
<name>A0A1L7XL96_9HELO</name>
<dbReference type="InterPro" id="IPR050360">
    <property type="entry name" value="MFS_Sugar_Transporters"/>
</dbReference>
<feature type="transmembrane region" description="Helical" evidence="10">
    <location>
        <begin position="102"/>
        <end position="121"/>
    </location>
</feature>
<evidence type="ECO:0000256" key="5">
    <source>
        <dbReference type="ARBA" id="ARBA00022911"/>
    </source>
</evidence>
<evidence type="ECO:0000256" key="4">
    <source>
        <dbReference type="ARBA" id="ARBA00022692"/>
    </source>
</evidence>
<evidence type="ECO:0000256" key="8">
    <source>
        <dbReference type="ARBA" id="ARBA00043213"/>
    </source>
</evidence>
<dbReference type="InterPro" id="IPR005828">
    <property type="entry name" value="MFS_sugar_transport-like"/>
</dbReference>
<evidence type="ECO:0000256" key="7">
    <source>
        <dbReference type="ARBA" id="ARBA00023136"/>
    </source>
</evidence>
<evidence type="ECO:0000256" key="2">
    <source>
        <dbReference type="ARBA" id="ARBA00010992"/>
    </source>
</evidence>
<dbReference type="FunFam" id="1.20.1250.20:FF:000026">
    <property type="entry name" value="MFS quinate transporter QutD"/>
    <property type="match status" value="1"/>
</dbReference>
<evidence type="ECO:0000313" key="13">
    <source>
        <dbReference type="Proteomes" id="UP000184330"/>
    </source>
</evidence>
<feature type="transmembrane region" description="Helical" evidence="10">
    <location>
        <begin position="26"/>
        <end position="50"/>
    </location>
</feature>
<keyword evidence="13" id="KW-1185">Reference proteome</keyword>
<feature type="transmembrane region" description="Helical" evidence="10">
    <location>
        <begin position="354"/>
        <end position="375"/>
    </location>
</feature>
<dbReference type="GO" id="GO:0005351">
    <property type="term" value="F:carbohydrate:proton symporter activity"/>
    <property type="evidence" value="ECO:0007669"/>
    <property type="project" value="TreeGrafter"/>
</dbReference>
<dbReference type="OrthoDB" id="508119at2759"/>
<dbReference type="AlphaFoldDB" id="A0A1L7XL96"/>
<feature type="domain" description="Major facilitator superfamily (MFS) profile" evidence="11">
    <location>
        <begin position="26"/>
        <end position="484"/>
    </location>
</feature>
<evidence type="ECO:0000256" key="9">
    <source>
        <dbReference type="RuleBase" id="RU003346"/>
    </source>
</evidence>
<protein>
    <recommendedName>
        <fullName evidence="8">Quinate transporter</fullName>
    </recommendedName>
</protein>
<reference evidence="12 13" key="1">
    <citation type="submission" date="2016-03" db="EMBL/GenBank/DDBJ databases">
        <authorList>
            <person name="Ploux O."/>
        </authorList>
    </citation>
    <scope>NUCLEOTIDE SEQUENCE [LARGE SCALE GENOMIC DNA]</scope>
    <source>
        <strain evidence="12 13">UAMH 11012</strain>
    </source>
</reference>
<dbReference type="Gene3D" id="1.20.1250.20">
    <property type="entry name" value="MFS general substrate transporter like domains"/>
    <property type="match status" value="1"/>
</dbReference>
<dbReference type="NCBIfam" id="TIGR00879">
    <property type="entry name" value="SP"/>
    <property type="match status" value="1"/>
</dbReference>
<comment type="subcellular location">
    <subcellularLocation>
        <location evidence="1">Membrane</location>
        <topology evidence="1">Multi-pass membrane protein</topology>
    </subcellularLocation>
</comment>
<comment type="similarity">
    <text evidence="2 9">Belongs to the major facilitator superfamily. Sugar transporter (TC 2.A.1.1) family.</text>
</comment>
<dbReference type="EMBL" id="FJOG01000033">
    <property type="protein sequence ID" value="CZR65793.1"/>
    <property type="molecule type" value="Genomic_DNA"/>
</dbReference>
<feature type="transmembrane region" description="Helical" evidence="10">
    <location>
        <begin position="70"/>
        <end position="90"/>
    </location>
</feature>
<feature type="transmembrane region" description="Helical" evidence="10">
    <location>
        <begin position="459"/>
        <end position="480"/>
    </location>
</feature>
<dbReference type="PANTHER" id="PTHR48022">
    <property type="entry name" value="PLASTIDIC GLUCOSE TRANSPORTER 4"/>
    <property type="match status" value="1"/>
</dbReference>
<feature type="transmembrane region" description="Helical" evidence="10">
    <location>
        <begin position="161"/>
        <end position="181"/>
    </location>
</feature>
<dbReference type="SUPFAM" id="SSF103473">
    <property type="entry name" value="MFS general substrate transporter"/>
    <property type="match status" value="1"/>
</dbReference>
<dbReference type="InterPro" id="IPR020846">
    <property type="entry name" value="MFS_dom"/>
</dbReference>
<dbReference type="InterPro" id="IPR036259">
    <property type="entry name" value="MFS_trans_sf"/>
</dbReference>
<feature type="transmembrane region" description="Helical" evidence="10">
    <location>
        <begin position="193"/>
        <end position="214"/>
    </location>
</feature>
<evidence type="ECO:0000256" key="6">
    <source>
        <dbReference type="ARBA" id="ARBA00022989"/>
    </source>
</evidence>
<dbReference type="PANTHER" id="PTHR48022:SF34">
    <property type="entry name" value="MAJOR FACILITATOR SUPERFAMILY (MFS) PROFILE DOMAIN-CONTAINING PROTEIN-RELATED"/>
    <property type="match status" value="1"/>
</dbReference>
<dbReference type="PROSITE" id="PS00217">
    <property type="entry name" value="SUGAR_TRANSPORT_2"/>
    <property type="match status" value="1"/>
</dbReference>
<dbReference type="PRINTS" id="PR00171">
    <property type="entry name" value="SUGRTRNSPORT"/>
</dbReference>
<sequence length="532" mass="57785">MRPANVSPLATAPPPAAIYNQRVYTLAWVASMGAFIFGYDLAFIGTTITLKPFIRDFGLEHASASRLNAFSANIVSSLQAGCFFGALSAAPLGDKIGRKPTLILTGIIFCIGSLMQTASMGNAGVLIAGRVIGGLGVGAATMVIPVYIAEASPPLIRGRLVGLYEIIAQAGTCIGFWINYGVNLHVAPTSTQWRIPFAIQLIPGILLIVGMFFLPESPRWIARCRDQESACKVLATLRNLPSDHEYVVDEIHAIKHQVEQERLAINGEGLLSKLRELILPGNRWRITLGVMLFVFQQMTGSNAINYYSPRIFKSIGLVGQNTVLLSTGVYGIVRFIAVCISMWWLVDRIGRTKLLMSGGAVAAFAMWFLGVFVKLSPPKTGSNAAAAHVSPAGEAAAAMIYIYAAAFCFSWAGIPFIYASEIFPLRIRSVGVAICIATHWLMNFVIARSVPYMISNIGFGTYFVFAACITLSIPFIYFLVPETKAFALEEMDKLFGTIVDSDAYTSQEALDHAESRTVPQIVLTIKDRDLDV</sequence>
<dbReference type="Proteomes" id="UP000184330">
    <property type="component" value="Unassembled WGS sequence"/>
</dbReference>
<keyword evidence="7 10" id="KW-0472">Membrane</keyword>
<organism evidence="12 13">
    <name type="scientific">Phialocephala subalpina</name>
    <dbReference type="NCBI Taxonomy" id="576137"/>
    <lineage>
        <taxon>Eukaryota</taxon>
        <taxon>Fungi</taxon>
        <taxon>Dikarya</taxon>
        <taxon>Ascomycota</taxon>
        <taxon>Pezizomycotina</taxon>
        <taxon>Leotiomycetes</taxon>
        <taxon>Helotiales</taxon>
        <taxon>Mollisiaceae</taxon>
        <taxon>Phialocephala</taxon>
        <taxon>Phialocephala fortinii species complex</taxon>
    </lineage>
</organism>
<dbReference type="InterPro" id="IPR003663">
    <property type="entry name" value="Sugar/inositol_transpt"/>
</dbReference>
<evidence type="ECO:0000256" key="3">
    <source>
        <dbReference type="ARBA" id="ARBA00022448"/>
    </source>
</evidence>
<evidence type="ECO:0000313" key="12">
    <source>
        <dbReference type="EMBL" id="CZR65793.1"/>
    </source>
</evidence>
<keyword evidence="3 9" id="KW-0813">Transport</keyword>
<evidence type="ECO:0000256" key="1">
    <source>
        <dbReference type="ARBA" id="ARBA00004141"/>
    </source>
</evidence>
<proteinExistence type="inferred from homology"/>
<keyword evidence="4 10" id="KW-0812">Transmembrane</keyword>
<feature type="transmembrane region" description="Helical" evidence="10">
    <location>
        <begin position="127"/>
        <end position="149"/>
    </location>
</feature>
<evidence type="ECO:0000256" key="10">
    <source>
        <dbReference type="SAM" id="Phobius"/>
    </source>
</evidence>
<keyword evidence="5" id="KW-0672">Quinate metabolism</keyword>
<feature type="transmembrane region" description="Helical" evidence="10">
    <location>
        <begin position="395"/>
        <end position="418"/>
    </location>
</feature>
<gene>
    <name evidence="12" type="ORF">PAC_15693</name>
</gene>